<accession>A0A813KQG2</accession>
<comment type="caution">
    <text evidence="2">The sequence shown here is derived from an EMBL/GenBank/DDBJ whole genome shotgun (WGS) entry which is preliminary data.</text>
</comment>
<dbReference type="Proteomes" id="UP000626109">
    <property type="component" value="Unassembled WGS sequence"/>
</dbReference>
<gene>
    <name evidence="2" type="ORF">PGLA2088_LOCUS33710</name>
</gene>
<evidence type="ECO:0000313" key="2">
    <source>
        <dbReference type="EMBL" id="CAE8705488.1"/>
    </source>
</evidence>
<feature type="region of interest" description="Disordered" evidence="1">
    <location>
        <begin position="1"/>
        <end position="163"/>
    </location>
</feature>
<feature type="compositionally biased region" description="Polar residues" evidence="1">
    <location>
        <begin position="41"/>
        <end position="52"/>
    </location>
</feature>
<dbReference type="EMBL" id="CAJNNW010030984">
    <property type="protein sequence ID" value="CAE8705488.1"/>
    <property type="molecule type" value="Genomic_DNA"/>
</dbReference>
<organism evidence="2 3">
    <name type="scientific">Polarella glacialis</name>
    <name type="common">Dinoflagellate</name>
    <dbReference type="NCBI Taxonomy" id="89957"/>
    <lineage>
        <taxon>Eukaryota</taxon>
        <taxon>Sar</taxon>
        <taxon>Alveolata</taxon>
        <taxon>Dinophyceae</taxon>
        <taxon>Suessiales</taxon>
        <taxon>Suessiaceae</taxon>
        <taxon>Polarella</taxon>
    </lineage>
</organism>
<name>A0A813KQG2_POLGL</name>
<proteinExistence type="predicted"/>
<feature type="compositionally biased region" description="Low complexity" evidence="1">
    <location>
        <begin position="53"/>
        <end position="70"/>
    </location>
</feature>
<feature type="compositionally biased region" description="Acidic residues" evidence="1">
    <location>
        <begin position="13"/>
        <end position="23"/>
    </location>
</feature>
<sequence>MPGIADLILAQEAEPDDLDIEDESLARELAELQARRRSHPAGNSNAGSIQINSAPAAAPVAPVEPASSGSRALSPPAGTPATGLSATGPIQQRGRSLADQILASHATSDNDVDTELEAMERELQQNLQDYRRQQLGPSATEEPPGAELGSLGPEDAELAGQKADELVQLRNMAARMDEAFPEMEEADAPDGNAEQAVAVPRRSALRNFDRVERDSAPLDEDWCDMKSALDDIEIRLRVMQSKEVLQIQKPDKDEDQEAPPSSAFVAEMQAQNKHLRELLASERKSHLLNLDRGLFGAAGATSLSIQVPGPETAAQGVPANLS</sequence>
<evidence type="ECO:0000256" key="1">
    <source>
        <dbReference type="SAM" id="MobiDB-lite"/>
    </source>
</evidence>
<evidence type="ECO:0000313" key="3">
    <source>
        <dbReference type="Proteomes" id="UP000626109"/>
    </source>
</evidence>
<reference evidence="2" key="1">
    <citation type="submission" date="2021-02" db="EMBL/GenBank/DDBJ databases">
        <authorList>
            <person name="Dougan E. K."/>
            <person name="Rhodes N."/>
            <person name="Thang M."/>
            <person name="Chan C."/>
        </authorList>
    </citation>
    <scope>NUCLEOTIDE SEQUENCE</scope>
</reference>
<protein>
    <submittedName>
        <fullName evidence="2">Uncharacterized protein</fullName>
    </submittedName>
</protein>
<feature type="compositionally biased region" description="Polar residues" evidence="1">
    <location>
        <begin position="82"/>
        <end position="94"/>
    </location>
</feature>
<dbReference type="AlphaFoldDB" id="A0A813KQG2"/>
<feature type="compositionally biased region" description="Basic and acidic residues" evidence="1">
    <location>
        <begin position="24"/>
        <end position="34"/>
    </location>
</feature>